<dbReference type="EMBL" id="CP002351">
    <property type="protein sequence ID" value="AEH51579.1"/>
    <property type="molecule type" value="Genomic_DNA"/>
</dbReference>
<feature type="transmembrane region" description="Helical" evidence="1">
    <location>
        <begin position="12"/>
        <end position="34"/>
    </location>
</feature>
<accession>F7YTZ7</accession>
<feature type="transmembrane region" description="Helical" evidence="1">
    <location>
        <begin position="46"/>
        <end position="67"/>
    </location>
</feature>
<protein>
    <submittedName>
        <fullName evidence="2">Monovalent cation/proton antiporter, MnhG/PhaG subunit</fullName>
    </submittedName>
</protein>
<evidence type="ECO:0000313" key="2">
    <source>
        <dbReference type="EMBL" id="AEH51579.1"/>
    </source>
</evidence>
<keyword evidence="1" id="KW-0472">Membrane</keyword>
<reference evidence="2 3" key="1">
    <citation type="submission" date="2010-11" db="EMBL/GenBank/DDBJ databases">
        <title>The complete genome of Thermotoga thermarum DSM 5069.</title>
        <authorList>
            <consortium name="US DOE Joint Genome Institute (JGI-PGF)"/>
            <person name="Lucas S."/>
            <person name="Copeland A."/>
            <person name="Lapidus A."/>
            <person name="Bruce D."/>
            <person name="Goodwin L."/>
            <person name="Pitluck S."/>
            <person name="Kyrpides N."/>
            <person name="Mavromatis K."/>
            <person name="Ivanova N."/>
            <person name="Zeytun A."/>
            <person name="Brettin T."/>
            <person name="Detter J.C."/>
            <person name="Tapia R."/>
            <person name="Han C."/>
            <person name="Land M."/>
            <person name="Hauser L."/>
            <person name="Markowitz V."/>
            <person name="Cheng J.-F."/>
            <person name="Hugenholtz P."/>
            <person name="Woyke T."/>
            <person name="Wu D."/>
            <person name="Spring S."/>
            <person name="Schroeder M."/>
            <person name="Brambilla E."/>
            <person name="Klenk H.-P."/>
            <person name="Eisen J.A."/>
        </authorList>
    </citation>
    <scope>NUCLEOTIDE SEQUENCE [LARGE SCALE GENOMIC DNA]</scope>
    <source>
        <strain evidence="2 3">DSM 5069</strain>
    </source>
</reference>
<dbReference type="HOGENOM" id="CLU_121334_0_2_0"/>
<dbReference type="STRING" id="688269.Theth_1526"/>
<feature type="transmembrane region" description="Helical" evidence="1">
    <location>
        <begin position="79"/>
        <end position="101"/>
    </location>
</feature>
<keyword evidence="1" id="KW-0812">Transmembrane</keyword>
<dbReference type="AlphaFoldDB" id="F7YTZ7"/>
<dbReference type="NCBIfam" id="TIGR01300">
    <property type="entry name" value="CPA3_mnhG_phaG"/>
    <property type="match status" value="1"/>
</dbReference>
<gene>
    <name evidence="2" type="ORF">Theth_1526</name>
</gene>
<dbReference type="PANTHER" id="PTHR34703">
    <property type="entry name" value="ANTIPORTER SUBUNIT MNHG2-RELATED"/>
    <property type="match status" value="1"/>
</dbReference>
<dbReference type="eggNOG" id="COG1320">
    <property type="taxonomic scope" value="Bacteria"/>
</dbReference>
<dbReference type="Pfam" id="PF03334">
    <property type="entry name" value="PhaG_MnhG_YufB"/>
    <property type="match status" value="1"/>
</dbReference>
<organism evidence="2 3">
    <name type="scientific">Pseudothermotoga thermarum DSM 5069</name>
    <dbReference type="NCBI Taxonomy" id="688269"/>
    <lineage>
        <taxon>Bacteria</taxon>
        <taxon>Thermotogati</taxon>
        <taxon>Thermotogota</taxon>
        <taxon>Thermotogae</taxon>
        <taxon>Thermotogales</taxon>
        <taxon>Thermotogaceae</taxon>
        <taxon>Pseudothermotoga</taxon>
    </lineage>
</organism>
<evidence type="ECO:0000256" key="1">
    <source>
        <dbReference type="SAM" id="Phobius"/>
    </source>
</evidence>
<dbReference type="InterPro" id="IPR005133">
    <property type="entry name" value="PhaG_MnhG_YufB"/>
</dbReference>
<keyword evidence="1" id="KW-1133">Transmembrane helix</keyword>
<name>F7YTZ7_9THEM</name>
<dbReference type="OrthoDB" id="9806575at2"/>
<evidence type="ECO:0000313" key="3">
    <source>
        <dbReference type="Proteomes" id="UP000006804"/>
    </source>
</evidence>
<dbReference type="Proteomes" id="UP000006804">
    <property type="component" value="Chromosome"/>
</dbReference>
<sequence precursor="true">MNDLEIVKNVFLIFSSFLIILGAFASLMSAIGMFRFKDYFLRIHASTVGTIWGSVVPLLGVALFALFDDKLGSGRYVIASNSFLTAAVFFIVGPLGTHLLTRSVYKLRKGKCGDANTKVDI</sequence>
<dbReference type="KEGG" id="tta:Theth_1526"/>
<dbReference type="PANTHER" id="PTHR34703:SF1">
    <property type="entry name" value="ANTIPORTER SUBUNIT MNHG2-RELATED"/>
    <property type="match status" value="1"/>
</dbReference>
<dbReference type="PATRIC" id="fig|688269.3.peg.1575"/>
<dbReference type="GO" id="GO:0015385">
    <property type="term" value="F:sodium:proton antiporter activity"/>
    <property type="evidence" value="ECO:0007669"/>
    <property type="project" value="TreeGrafter"/>
</dbReference>
<proteinExistence type="predicted"/>
<keyword evidence="3" id="KW-1185">Reference proteome</keyword>